<sequence>MKQTIFETKQRAEELLHEAINIWRHSDDNDKLEGLENDPIMKLMITALAYQANENISDLEVMKAEVLEEYAQLLTPYEVGHAVPATAVVSTMPQDTLTEIELNSQSTFTLNGTNHQFLPLLSTRILNARISHLTRIDGRRWKLSITLNAPVKDIAGFAFAIKNQNYYELKVSLNKQTLPTIKPWEYSELPLNDCFGLDTVLYTKAQTFEASVTCLDLFARQNMRTYIVRPCKQASFEMETDTFDLILEFQGIGDKFTCSRENIVLNPVILVNAELHSTTLSAQTPITRIDNQFLHAIRPSEEQMYGSSMIEVRRVAADRFNQGRLIKLLNAVIARYHSDYYAFQDIKGISGDKMMQMLQEILLKLVESAKKDELKRVPGTYILLRDNQLLHTKDASVEIGYLTTSGSAVNSQLNADSTFIVPSGLNSAETHQVANPVMGSDEITDESALAGMSRYYIATNDRIVTPADIKLFCYKELLTRYGIVRDMVKQLSVSRRHQMETRGPGYEIVVEIRLADNPFIKRSLSEKIPLVEILLQKMIEVRSTNIYPVVVMIKIED</sequence>
<name>A0A1H4EG15_XYLRU</name>
<evidence type="ECO:0000313" key="2">
    <source>
        <dbReference type="Proteomes" id="UP000182257"/>
    </source>
</evidence>
<dbReference type="Proteomes" id="UP000182257">
    <property type="component" value="Unassembled WGS sequence"/>
</dbReference>
<dbReference type="AlphaFoldDB" id="A0A1H4EG15"/>
<accession>A0A1H4EG15</accession>
<dbReference type="RefSeq" id="WP_139209039.1">
    <property type="nucleotide sequence ID" value="NZ_FNRF01000005.1"/>
</dbReference>
<organism evidence="1 2">
    <name type="scientific">Xylanibacter ruminicola</name>
    <name type="common">Prevotella ruminicola</name>
    <dbReference type="NCBI Taxonomy" id="839"/>
    <lineage>
        <taxon>Bacteria</taxon>
        <taxon>Pseudomonadati</taxon>
        <taxon>Bacteroidota</taxon>
        <taxon>Bacteroidia</taxon>
        <taxon>Bacteroidales</taxon>
        <taxon>Prevotellaceae</taxon>
        <taxon>Xylanibacter</taxon>
    </lineage>
</organism>
<dbReference type="OrthoDB" id="1090083at2"/>
<evidence type="ECO:0000313" key="1">
    <source>
        <dbReference type="EMBL" id="SEA83896.1"/>
    </source>
</evidence>
<proteinExistence type="predicted"/>
<gene>
    <name evidence="1" type="ORF">SAMN05216462_2796</name>
</gene>
<reference evidence="1 2" key="1">
    <citation type="submission" date="2016-10" db="EMBL/GenBank/DDBJ databases">
        <authorList>
            <person name="de Groot N.N."/>
        </authorList>
    </citation>
    <scope>NUCLEOTIDE SEQUENCE [LARGE SCALE GENOMIC DNA]</scope>
    <source>
        <strain evidence="1 2">D31d</strain>
    </source>
</reference>
<protein>
    <submittedName>
        <fullName evidence="1">Uncharacterized protein</fullName>
    </submittedName>
</protein>
<dbReference type="EMBL" id="FNRF01000005">
    <property type="protein sequence ID" value="SEA83896.1"/>
    <property type="molecule type" value="Genomic_DNA"/>
</dbReference>